<evidence type="ECO:0000313" key="1">
    <source>
        <dbReference type="EMBL" id="MCI47118.1"/>
    </source>
</evidence>
<dbReference type="AlphaFoldDB" id="A0A392SE13"/>
<comment type="caution">
    <text evidence="1">The sequence shown here is derived from an EMBL/GenBank/DDBJ whole genome shotgun (WGS) entry which is preliminary data.</text>
</comment>
<keyword evidence="2" id="KW-1185">Reference proteome</keyword>
<reference evidence="1 2" key="1">
    <citation type="journal article" date="2018" name="Front. Plant Sci.">
        <title>Red Clover (Trifolium pratense) and Zigzag Clover (T. medium) - A Picture of Genomic Similarities and Differences.</title>
        <authorList>
            <person name="Dluhosova J."/>
            <person name="Istvanek J."/>
            <person name="Nedelnik J."/>
            <person name="Repkova J."/>
        </authorList>
    </citation>
    <scope>NUCLEOTIDE SEQUENCE [LARGE SCALE GENOMIC DNA]</scope>
    <source>
        <strain evidence="2">cv. 10/8</strain>
        <tissue evidence="1">Leaf</tissue>
    </source>
</reference>
<name>A0A392SE13_9FABA</name>
<evidence type="ECO:0000313" key="2">
    <source>
        <dbReference type="Proteomes" id="UP000265520"/>
    </source>
</evidence>
<dbReference type="Proteomes" id="UP000265520">
    <property type="component" value="Unassembled WGS sequence"/>
</dbReference>
<feature type="non-terminal residue" evidence="1">
    <location>
        <position position="1"/>
    </location>
</feature>
<dbReference type="EMBL" id="LXQA010367496">
    <property type="protein sequence ID" value="MCI47118.1"/>
    <property type="molecule type" value="Genomic_DNA"/>
</dbReference>
<proteinExistence type="predicted"/>
<sequence length="69" mass="7622">APNLDDSKVLVNASAGKPQGYGYGRSGNGSKRYCTFCHKSNHFLMEKKELNLLLPLMTPKASLLLLRNN</sequence>
<accession>A0A392SE13</accession>
<protein>
    <submittedName>
        <fullName evidence="1">Uncharacterized protein</fullName>
    </submittedName>
</protein>
<organism evidence="1 2">
    <name type="scientific">Trifolium medium</name>
    <dbReference type="NCBI Taxonomy" id="97028"/>
    <lineage>
        <taxon>Eukaryota</taxon>
        <taxon>Viridiplantae</taxon>
        <taxon>Streptophyta</taxon>
        <taxon>Embryophyta</taxon>
        <taxon>Tracheophyta</taxon>
        <taxon>Spermatophyta</taxon>
        <taxon>Magnoliopsida</taxon>
        <taxon>eudicotyledons</taxon>
        <taxon>Gunneridae</taxon>
        <taxon>Pentapetalae</taxon>
        <taxon>rosids</taxon>
        <taxon>fabids</taxon>
        <taxon>Fabales</taxon>
        <taxon>Fabaceae</taxon>
        <taxon>Papilionoideae</taxon>
        <taxon>50 kb inversion clade</taxon>
        <taxon>NPAAA clade</taxon>
        <taxon>Hologalegina</taxon>
        <taxon>IRL clade</taxon>
        <taxon>Trifolieae</taxon>
        <taxon>Trifolium</taxon>
    </lineage>
</organism>